<dbReference type="EMBL" id="BANC01000133">
    <property type="protein sequence ID" value="GAN81985.1"/>
    <property type="molecule type" value="Genomic_DNA"/>
</dbReference>
<dbReference type="AlphaFoldDB" id="A0A0D6PJP9"/>
<dbReference type="GO" id="GO:0003677">
    <property type="term" value="F:DNA binding"/>
    <property type="evidence" value="ECO:0007669"/>
    <property type="project" value="InterPro"/>
</dbReference>
<dbReference type="InterPro" id="IPR022749">
    <property type="entry name" value="D12N6_MeTrfase_N"/>
</dbReference>
<dbReference type="PANTHER" id="PTHR42933">
    <property type="entry name" value="SLR6095 PROTEIN"/>
    <property type="match status" value="1"/>
</dbReference>
<feature type="domain" description="N6 adenine-specific DNA methyltransferase N-terminal" evidence="9">
    <location>
        <begin position="6"/>
        <end position="137"/>
    </location>
</feature>
<evidence type="ECO:0000259" key="8">
    <source>
        <dbReference type="Pfam" id="PF02384"/>
    </source>
</evidence>
<comment type="caution">
    <text evidence="10">The sequence shown here is derived from an EMBL/GenBank/DDBJ whole genome shotgun (WGS) entry which is preliminary data.</text>
</comment>
<comment type="similarity">
    <text evidence="1">Belongs to the N(4)/N(6)-methyltransferase family.</text>
</comment>
<proteinExistence type="inferred from homology"/>
<dbReference type="OrthoDB" id="9806213at2"/>
<dbReference type="EC" id="2.1.1.72" evidence="2"/>
<name>A0A0D6PJP9_9PROT</name>
<evidence type="ECO:0000256" key="3">
    <source>
        <dbReference type="ARBA" id="ARBA00022603"/>
    </source>
</evidence>
<evidence type="ECO:0000256" key="1">
    <source>
        <dbReference type="ARBA" id="ARBA00006594"/>
    </source>
</evidence>
<keyword evidence="4" id="KW-0808">Transferase</keyword>
<dbReference type="STRING" id="1120923.SAMN02746095_02113"/>
<evidence type="ECO:0000256" key="2">
    <source>
        <dbReference type="ARBA" id="ARBA00011900"/>
    </source>
</evidence>
<dbReference type="InterPro" id="IPR038333">
    <property type="entry name" value="T1MK-like_N_sf"/>
</dbReference>
<dbReference type="RefSeq" id="WP_048880372.1">
    <property type="nucleotide sequence ID" value="NZ_BANC01000133.1"/>
</dbReference>
<dbReference type="GO" id="GO:0009007">
    <property type="term" value="F:site-specific DNA-methyltransferase (adenine-specific) activity"/>
    <property type="evidence" value="ECO:0007669"/>
    <property type="project" value="UniProtKB-EC"/>
</dbReference>
<dbReference type="GO" id="GO:0009307">
    <property type="term" value="P:DNA restriction-modification system"/>
    <property type="evidence" value="ECO:0007669"/>
    <property type="project" value="UniProtKB-KW"/>
</dbReference>
<keyword evidence="6" id="KW-0680">Restriction system</keyword>
<evidence type="ECO:0000256" key="7">
    <source>
        <dbReference type="ARBA" id="ARBA00047942"/>
    </source>
</evidence>
<sequence>MLTGEIRNQVDQIWNNFWTGGISNPLEVIEQFTYLLFIRRLDEEHAREEAMANRLKKPMARRIFPEGVDDKGCPYESMRWSKFRNLGSPQEMYEVVAEHVFPFLRTLGGDGSTYAHHMRDARFTIPTPGLLVKVVEGIDKVPMEDRDTKGDLYEYMLGKIATAGQNGQFRTPRHIIQLMVELTAPTPKDVIVDPACGTAGFLVAAGEYIRHHHPEVLRDDKLRAHFHHGMFHGFDFDGTMLRIGSMNMMLHGVDNPDIRYRDSLAQEHTEDAERYSLVLANPPFAGALDAEAVAKDLTAIVKTRKTELLFLALFLRLLKPGGRAAVIVPDGVLFGSSKAHKELRRMLVEEQKLDGVVSLPSGTFRPYAGVSTAILLFTRTDSGGTDGVWFYDMQADGFSLDDKRQPLLPEQKLGVAPAQKLDEAEHAKNNLPDVLARWRARDGAEKKRPRTAQSFVVPKADIAAAGWDLSLNRYKEIVREDVQHRAPKEILAELMKLEDDIRAGMQKLEEMLS</sequence>
<reference evidence="10 11" key="1">
    <citation type="submission" date="2012-11" db="EMBL/GenBank/DDBJ databases">
        <title>Whole genome sequence of Acidocella aminolytica 101 = DSM 11237.</title>
        <authorList>
            <person name="Azuma Y."/>
            <person name="Higashiura N."/>
            <person name="Hirakawa H."/>
            <person name="Matsushita K."/>
        </authorList>
    </citation>
    <scope>NUCLEOTIDE SEQUENCE [LARGE SCALE GENOMIC DNA]</scope>
    <source>
        <strain evidence="11">101 / DSM 11237</strain>
    </source>
</reference>
<dbReference type="Proteomes" id="UP000032668">
    <property type="component" value="Unassembled WGS sequence"/>
</dbReference>
<evidence type="ECO:0000256" key="6">
    <source>
        <dbReference type="ARBA" id="ARBA00022747"/>
    </source>
</evidence>
<evidence type="ECO:0000313" key="11">
    <source>
        <dbReference type="Proteomes" id="UP000032668"/>
    </source>
</evidence>
<dbReference type="PANTHER" id="PTHR42933:SF3">
    <property type="entry name" value="TYPE I RESTRICTION ENZYME MJAVIII METHYLASE SUBUNIT"/>
    <property type="match status" value="1"/>
</dbReference>
<dbReference type="InterPro" id="IPR002052">
    <property type="entry name" value="DNA_methylase_N6_adenine_CS"/>
</dbReference>
<dbReference type="InterPro" id="IPR003356">
    <property type="entry name" value="DNA_methylase_A-5"/>
</dbReference>
<dbReference type="PRINTS" id="PR00507">
    <property type="entry name" value="N12N6MTFRASE"/>
</dbReference>
<dbReference type="Pfam" id="PF12161">
    <property type="entry name" value="HsdM_N"/>
    <property type="match status" value="1"/>
</dbReference>
<dbReference type="GO" id="GO:0008170">
    <property type="term" value="F:N-methyltransferase activity"/>
    <property type="evidence" value="ECO:0007669"/>
    <property type="project" value="InterPro"/>
</dbReference>
<evidence type="ECO:0000313" key="10">
    <source>
        <dbReference type="EMBL" id="GAN81985.1"/>
    </source>
</evidence>
<gene>
    <name evidence="10" type="ORF">Aam_135_005</name>
</gene>
<evidence type="ECO:0000256" key="4">
    <source>
        <dbReference type="ARBA" id="ARBA00022679"/>
    </source>
</evidence>
<dbReference type="GO" id="GO:0032259">
    <property type="term" value="P:methylation"/>
    <property type="evidence" value="ECO:0007669"/>
    <property type="project" value="UniProtKB-KW"/>
</dbReference>
<dbReference type="InterPro" id="IPR029063">
    <property type="entry name" value="SAM-dependent_MTases_sf"/>
</dbReference>
<keyword evidence="5" id="KW-0949">S-adenosyl-L-methionine</keyword>
<dbReference type="Pfam" id="PF02384">
    <property type="entry name" value="N6_Mtase"/>
    <property type="match status" value="1"/>
</dbReference>
<evidence type="ECO:0000259" key="9">
    <source>
        <dbReference type="Pfam" id="PF12161"/>
    </source>
</evidence>
<feature type="domain" description="DNA methylase adenine-specific" evidence="8">
    <location>
        <begin position="145"/>
        <end position="476"/>
    </location>
</feature>
<dbReference type="SUPFAM" id="SSF53335">
    <property type="entry name" value="S-adenosyl-L-methionine-dependent methyltransferases"/>
    <property type="match status" value="1"/>
</dbReference>
<dbReference type="Gene3D" id="3.40.50.150">
    <property type="entry name" value="Vaccinia Virus protein VP39"/>
    <property type="match status" value="1"/>
</dbReference>
<dbReference type="Gene3D" id="1.20.1260.30">
    <property type="match status" value="1"/>
</dbReference>
<organism evidence="10 11">
    <name type="scientific">Acidocella aminolytica 101 = DSM 11237</name>
    <dbReference type="NCBI Taxonomy" id="1120923"/>
    <lineage>
        <taxon>Bacteria</taxon>
        <taxon>Pseudomonadati</taxon>
        <taxon>Pseudomonadota</taxon>
        <taxon>Alphaproteobacteria</taxon>
        <taxon>Acetobacterales</taxon>
        <taxon>Acidocellaceae</taxon>
        <taxon>Acidocella</taxon>
    </lineage>
</organism>
<dbReference type="InterPro" id="IPR051537">
    <property type="entry name" value="DNA_Adenine_Mtase"/>
</dbReference>
<protein>
    <recommendedName>
        <fullName evidence="2">site-specific DNA-methyltransferase (adenine-specific)</fullName>
        <ecNumber evidence="2">2.1.1.72</ecNumber>
    </recommendedName>
</protein>
<keyword evidence="3 10" id="KW-0489">Methyltransferase</keyword>
<keyword evidence="11" id="KW-1185">Reference proteome</keyword>
<accession>A0A0D6PJP9</accession>
<dbReference type="PROSITE" id="PS00092">
    <property type="entry name" value="N6_MTASE"/>
    <property type="match status" value="1"/>
</dbReference>
<comment type="catalytic activity">
    <reaction evidence="7">
        <text>a 2'-deoxyadenosine in DNA + S-adenosyl-L-methionine = an N(6)-methyl-2'-deoxyadenosine in DNA + S-adenosyl-L-homocysteine + H(+)</text>
        <dbReference type="Rhea" id="RHEA:15197"/>
        <dbReference type="Rhea" id="RHEA-COMP:12418"/>
        <dbReference type="Rhea" id="RHEA-COMP:12419"/>
        <dbReference type="ChEBI" id="CHEBI:15378"/>
        <dbReference type="ChEBI" id="CHEBI:57856"/>
        <dbReference type="ChEBI" id="CHEBI:59789"/>
        <dbReference type="ChEBI" id="CHEBI:90615"/>
        <dbReference type="ChEBI" id="CHEBI:90616"/>
        <dbReference type="EC" id="2.1.1.72"/>
    </reaction>
</comment>
<evidence type="ECO:0000256" key="5">
    <source>
        <dbReference type="ARBA" id="ARBA00022691"/>
    </source>
</evidence>